<evidence type="ECO:0000313" key="10">
    <source>
        <dbReference type="EMBL" id="AFZ37803.1"/>
    </source>
</evidence>
<evidence type="ECO:0000313" key="11">
    <source>
        <dbReference type="Proteomes" id="UP000010473"/>
    </source>
</evidence>
<keyword evidence="4 7" id="KW-0521">NADP</keyword>
<keyword evidence="2 7" id="KW-0285">Flavoprotein</keyword>
<dbReference type="InterPro" id="IPR000415">
    <property type="entry name" value="Nitroreductase-like"/>
</dbReference>
<comment type="similarity">
    <text evidence="1 7">Belongs to the nitroreductase family.</text>
</comment>
<keyword evidence="5 7" id="KW-0560">Oxidoreductase</keyword>
<dbReference type="Gene3D" id="3.40.109.10">
    <property type="entry name" value="NADH Oxidase"/>
    <property type="match status" value="1"/>
</dbReference>
<evidence type="ECO:0000256" key="1">
    <source>
        <dbReference type="ARBA" id="ARBA00007118"/>
    </source>
</evidence>
<dbReference type="PIRSF" id="PIRSF000232">
    <property type="entry name" value="YdjA"/>
    <property type="match status" value="1"/>
</dbReference>
<evidence type="ECO:0000256" key="4">
    <source>
        <dbReference type="ARBA" id="ARBA00022857"/>
    </source>
</evidence>
<dbReference type="RefSeq" id="WP_015195457.1">
    <property type="nucleotide sequence ID" value="NC_019748.1"/>
</dbReference>
<dbReference type="GO" id="GO:0016491">
    <property type="term" value="F:oxidoreductase activity"/>
    <property type="evidence" value="ECO:0007669"/>
    <property type="project" value="UniProtKB-UniRule"/>
</dbReference>
<evidence type="ECO:0000256" key="6">
    <source>
        <dbReference type="ARBA" id="ARBA00023027"/>
    </source>
</evidence>
<dbReference type="PANTHER" id="PTHR43821:SF1">
    <property type="entry name" value="NAD(P)H NITROREDUCTASE YDJA-RELATED"/>
    <property type="match status" value="1"/>
</dbReference>
<evidence type="ECO:0000256" key="3">
    <source>
        <dbReference type="ARBA" id="ARBA00022643"/>
    </source>
</evidence>
<keyword evidence="11" id="KW-1185">Reference proteome</keyword>
<dbReference type="KEGG" id="scs:Sta7437_4334"/>
<evidence type="ECO:0000256" key="7">
    <source>
        <dbReference type="PIRNR" id="PIRNR000232"/>
    </source>
</evidence>
<reference evidence="11" key="1">
    <citation type="journal article" date="2013" name="Proc. Natl. Acad. Sci. U.S.A.">
        <title>Improving the coverage of the cyanobacterial phylum using diversity-driven genome sequencing.</title>
        <authorList>
            <person name="Shih P.M."/>
            <person name="Wu D."/>
            <person name="Latifi A."/>
            <person name="Axen S.D."/>
            <person name="Fewer D.P."/>
            <person name="Talla E."/>
            <person name="Calteau A."/>
            <person name="Cai F."/>
            <person name="Tandeau de Marsac N."/>
            <person name="Rippka R."/>
            <person name="Herdman M."/>
            <person name="Sivonen K."/>
            <person name="Coursin T."/>
            <person name="Laurent T."/>
            <person name="Goodwin L."/>
            <person name="Nolan M."/>
            <person name="Davenport K.W."/>
            <person name="Han C.S."/>
            <person name="Rubin E.M."/>
            <person name="Eisen J.A."/>
            <person name="Woyke T."/>
            <person name="Gugger M."/>
            <person name="Kerfeld C.A."/>
        </authorList>
    </citation>
    <scope>NUCLEOTIDE SEQUENCE [LARGE SCALE GENOMIC DNA]</scope>
    <source>
        <strain evidence="11">ATCC 29371 / PCC 7437</strain>
    </source>
</reference>
<evidence type="ECO:0000256" key="2">
    <source>
        <dbReference type="ARBA" id="ARBA00022630"/>
    </source>
</evidence>
<name>K9XZ57_STAC7</name>
<dbReference type="CDD" id="cd02135">
    <property type="entry name" value="YdjA-like"/>
    <property type="match status" value="1"/>
</dbReference>
<accession>K9XZ57</accession>
<evidence type="ECO:0000256" key="8">
    <source>
        <dbReference type="PIRSR" id="PIRSR000232-1"/>
    </source>
</evidence>
<dbReference type="SUPFAM" id="SSF55469">
    <property type="entry name" value="FMN-dependent nitroreductase-like"/>
    <property type="match status" value="1"/>
</dbReference>
<dbReference type="EMBL" id="CP003653">
    <property type="protein sequence ID" value="AFZ37803.1"/>
    <property type="molecule type" value="Genomic_DNA"/>
</dbReference>
<gene>
    <name evidence="10" type="ordered locus">Sta7437_4334</name>
</gene>
<evidence type="ECO:0000259" key="9">
    <source>
        <dbReference type="Pfam" id="PF00881"/>
    </source>
</evidence>
<keyword evidence="6 7" id="KW-0520">NAD</keyword>
<feature type="binding site" description="in other chain" evidence="8">
    <location>
        <begin position="142"/>
        <end position="144"/>
    </location>
    <ligand>
        <name>FMN</name>
        <dbReference type="ChEBI" id="CHEBI:58210"/>
        <note>ligand shared between dimeric partners</note>
    </ligand>
</feature>
<dbReference type="InterPro" id="IPR052530">
    <property type="entry name" value="NAD(P)H_nitroreductase"/>
</dbReference>
<dbReference type="InterPro" id="IPR029479">
    <property type="entry name" value="Nitroreductase"/>
</dbReference>
<feature type="domain" description="Nitroreductase" evidence="9">
    <location>
        <begin position="12"/>
        <end position="173"/>
    </location>
</feature>
<dbReference type="EC" id="1.-.-.-" evidence="7"/>
<dbReference type="STRING" id="111780.Sta7437_4334"/>
<proteinExistence type="inferred from homology"/>
<evidence type="ECO:0000256" key="5">
    <source>
        <dbReference type="ARBA" id="ARBA00023002"/>
    </source>
</evidence>
<keyword evidence="3 7" id="KW-0288">FMN</keyword>
<dbReference type="HOGENOM" id="CLU_070764_5_1_3"/>
<sequence length="194" mass="22547">MSDFTQQITELIRTRRSTKPRCFNGKRIEDSLVWEILENANWAPTHGLTQPWRFKVFTGSSLEKLANFQADLYKKLSENTNFKLEKYERMKTNILKSSHVIVICMKRQISEQIPEIEEIEAVACSVQNMALTATAYGICSFWGSGGVTYTQELKDFLGLEQQDYCLGYLYLGYSDRLSLTSRRDPIKQKVEWFD</sequence>
<feature type="binding site" description="in other chain" evidence="8">
    <location>
        <begin position="15"/>
        <end position="17"/>
    </location>
    <ligand>
        <name>FMN</name>
        <dbReference type="ChEBI" id="CHEBI:58210"/>
        <note>ligand shared between dimeric partners</note>
    </ligand>
</feature>
<dbReference type="PANTHER" id="PTHR43821">
    <property type="entry name" value="NAD(P)H NITROREDUCTASE YDJA-RELATED"/>
    <property type="match status" value="1"/>
</dbReference>
<comment type="cofactor">
    <cofactor evidence="8">
        <name>FMN</name>
        <dbReference type="ChEBI" id="CHEBI:58210"/>
    </cofactor>
    <text evidence="8">Binds 1 FMN per subunit.</text>
</comment>
<protein>
    <recommendedName>
        <fullName evidence="7">Putative NAD(P)H nitroreductase</fullName>
        <ecNumber evidence="7">1.-.-.-</ecNumber>
    </recommendedName>
</protein>
<dbReference type="Proteomes" id="UP000010473">
    <property type="component" value="Chromosome"/>
</dbReference>
<dbReference type="OrthoDB" id="9782629at2"/>
<feature type="binding site" evidence="8">
    <location>
        <position position="46"/>
    </location>
    <ligand>
        <name>FMN</name>
        <dbReference type="ChEBI" id="CHEBI:58210"/>
        <note>ligand shared between dimeric partners</note>
    </ligand>
</feature>
<dbReference type="AlphaFoldDB" id="K9XZ57"/>
<dbReference type="eggNOG" id="COG0778">
    <property type="taxonomic scope" value="Bacteria"/>
</dbReference>
<organism evidence="10 11">
    <name type="scientific">Stanieria cyanosphaera (strain ATCC 29371 / PCC 7437)</name>
    <dbReference type="NCBI Taxonomy" id="111780"/>
    <lineage>
        <taxon>Bacteria</taxon>
        <taxon>Bacillati</taxon>
        <taxon>Cyanobacteriota</taxon>
        <taxon>Cyanophyceae</taxon>
        <taxon>Pleurocapsales</taxon>
        <taxon>Dermocarpellaceae</taxon>
        <taxon>Stanieria</taxon>
    </lineage>
</organism>
<dbReference type="Pfam" id="PF00881">
    <property type="entry name" value="Nitroreductase"/>
    <property type="match status" value="1"/>
</dbReference>
<dbReference type="InterPro" id="IPR026021">
    <property type="entry name" value="YdjA-like"/>
</dbReference>